<dbReference type="InterPro" id="IPR011852">
    <property type="entry name" value="TRAP_TAXI"/>
</dbReference>
<comment type="caution">
    <text evidence="1">The sequence shown here is derived from an EMBL/GenBank/DDBJ whole genome shotgun (WGS) entry which is preliminary data.</text>
</comment>
<dbReference type="Proteomes" id="UP001499967">
    <property type="component" value="Unassembled WGS sequence"/>
</dbReference>
<dbReference type="PROSITE" id="PS51318">
    <property type="entry name" value="TAT"/>
    <property type="match status" value="1"/>
</dbReference>
<dbReference type="PANTHER" id="PTHR42941">
    <property type="entry name" value="SLL1037 PROTEIN"/>
    <property type="match status" value="1"/>
</dbReference>
<evidence type="ECO:0000313" key="1">
    <source>
        <dbReference type="EMBL" id="GAA0906779.1"/>
    </source>
</evidence>
<dbReference type="RefSeq" id="WP_343946630.1">
    <property type="nucleotide sequence ID" value="NZ_BAAAHP010000302.1"/>
</dbReference>
<dbReference type="Gene3D" id="3.40.190.10">
    <property type="entry name" value="Periplasmic binding protein-like II"/>
    <property type="match status" value="2"/>
</dbReference>
<dbReference type="NCBIfam" id="TIGR02122">
    <property type="entry name" value="TRAP_TAXI"/>
    <property type="match status" value="1"/>
</dbReference>
<name>A0ABP3YWR7_9PSEU</name>
<evidence type="ECO:0000313" key="2">
    <source>
        <dbReference type="Proteomes" id="UP001499967"/>
    </source>
</evidence>
<protein>
    <submittedName>
        <fullName evidence="1">TAXI family TRAP transporter solute-binding subunit</fullName>
    </submittedName>
</protein>
<accession>A0ABP3YWR7</accession>
<dbReference type="InterPro" id="IPR006311">
    <property type="entry name" value="TAT_signal"/>
</dbReference>
<sequence length="320" mass="33576">MVERRAFLRGLLSGAAALGLAGVPSCSSRFADVRLTLATGGTQGVYYNLGNALADAWQARLDLVARPTVLSTAGSVDNLDRLADRTADVVFSQVDTAAARLARTTADDPRSPRALARIYDDVVHVVVPASSAATGLADLRGARVSVGAPDSGVQVIAERLLGVAGLSPATDFQAVQLGINDSVDAVLRGEIDAFFWSGGLPTRGVSALAESLPIRLLNLEDLITPVRAAYPEYAAGTVPARTYDIPDPITTLLVRNFLIVRAEMPDDVADALVEGLFAAQEELAAVSPAALTIDLRAAIGTQPVPLHPGAERFFRTEKDP</sequence>
<dbReference type="PANTHER" id="PTHR42941:SF1">
    <property type="entry name" value="SLL1037 PROTEIN"/>
    <property type="match status" value="1"/>
</dbReference>
<keyword evidence="2" id="KW-1185">Reference proteome</keyword>
<proteinExistence type="predicted"/>
<reference evidence="2" key="1">
    <citation type="journal article" date="2019" name="Int. J. Syst. Evol. Microbiol.">
        <title>The Global Catalogue of Microorganisms (GCM) 10K type strain sequencing project: providing services to taxonomists for standard genome sequencing and annotation.</title>
        <authorList>
            <consortium name="The Broad Institute Genomics Platform"/>
            <consortium name="The Broad Institute Genome Sequencing Center for Infectious Disease"/>
            <person name="Wu L."/>
            <person name="Ma J."/>
        </authorList>
    </citation>
    <scope>NUCLEOTIDE SEQUENCE [LARGE SCALE GENOMIC DNA]</scope>
    <source>
        <strain evidence="2">JCM 11117</strain>
    </source>
</reference>
<dbReference type="EMBL" id="BAAAHP010000302">
    <property type="protein sequence ID" value="GAA0906779.1"/>
    <property type="molecule type" value="Genomic_DNA"/>
</dbReference>
<organism evidence="1 2">
    <name type="scientific">Pseudonocardia zijingensis</name>
    <dbReference type="NCBI Taxonomy" id="153376"/>
    <lineage>
        <taxon>Bacteria</taxon>
        <taxon>Bacillati</taxon>
        <taxon>Actinomycetota</taxon>
        <taxon>Actinomycetes</taxon>
        <taxon>Pseudonocardiales</taxon>
        <taxon>Pseudonocardiaceae</taxon>
        <taxon>Pseudonocardia</taxon>
    </lineage>
</organism>
<dbReference type="SUPFAM" id="SSF53850">
    <property type="entry name" value="Periplasmic binding protein-like II"/>
    <property type="match status" value="1"/>
</dbReference>
<dbReference type="Pfam" id="PF16868">
    <property type="entry name" value="NMT1_3"/>
    <property type="match status" value="1"/>
</dbReference>
<gene>
    <name evidence="1" type="ORF">GCM10009559_75250</name>
</gene>